<dbReference type="PANTHER" id="PTHR47992">
    <property type="entry name" value="PROTEIN PHOSPHATASE"/>
    <property type="match status" value="1"/>
</dbReference>
<dbReference type="EMBL" id="BMHY01000011">
    <property type="protein sequence ID" value="GGG82696.1"/>
    <property type="molecule type" value="Genomic_DNA"/>
</dbReference>
<accession>A0A917HLY9</accession>
<dbReference type="PROSITE" id="PS51746">
    <property type="entry name" value="PPM_2"/>
    <property type="match status" value="1"/>
</dbReference>
<dbReference type="Proteomes" id="UP000600247">
    <property type="component" value="Unassembled WGS sequence"/>
</dbReference>
<dbReference type="RefSeq" id="WP_188891720.1">
    <property type="nucleotide sequence ID" value="NZ_BMHY01000011.1"/>
</dbReference>
<dbReference type="SMART" id="SM00332">
    <property type="entry name" value="PP2Cc"/>
    <property type="match status" value="1"/>
</dbReference>
<dbReference type="SMART" id="SM00331">
    <property type="entry name" value="PP2C_SIG"/>
    <property type="match status" value="1"/>
</dbReference>
<comment type="caution">
    <text evidence="2">The sequence shown here is derived from an EMBL/GenBank/DDBJ whole genome shotgun (WGS) entry which is preliminary data.</text>
</comment>
<dbReference type="Gene3D" id="3.60.40.10">
    <property type="entry name" value="PPM-type phosphatase domain"/>
    <property type="match status" value="1"/>
</dbReference>
<dbReference type="GO" id="GO:0004722">
    <property type="term" value="F:protein serine/threonine phosphatase activity"/>
    <property type="evidence" value="ECO:0007669"/>
    <property type="project" value="InterPro"/>
</dbReference>
<evidence type="ECO:0000259" key="1">
    <source>
        <dbReference type="PROSITE" id="PS51746"/>
    </source>
</evidence>
<feature type="domain" description="PPM-type phosphatase" evidence="1">
    <location>
        <begin position="3"/>
        <end position="246"/>
    </location>
</feature>
<organism evidence="2 3">
    <name type="scientific">Paenibacillus radicis</name>
    <name type="common">ex Gao et al. 2016</name>
    <dbReference type="NCBI Taxonomy" id="1737354"/>
    <lineage>
        <taxon>Bacteria</taxon>
        <taxon>Bacillati</taxon>
        <taxon>Bacillota</taxon>
        <taxon>Bacilli</taxon>
        <taxon>Bacillales</taxon>
        <taxon>Paenibacillaceae</taxon>
        <taxon>Paenibacillus</taxon>
    </lineage>
</organism>
<dbReference type="CDD" id="cd00143">
    <property type="entry name" value="PP2Cc"/>
    <property type="match status" value="1"/>
</dbReference>
<sequence>MLITASRSDIGRIRQINEDRSWVGQLANGITLAIVADGMGGHQAGDVASQLAVNSFRDSMEQKAGKDGLTLQEGKMLIRQAIVGANDVVYDMASRNEQYYNMGTTVVAAMLIGMETIIGHIGDSRVYQIAKGKIMQLTEDHTLVNELFKSGQVSAEEAANHPRRNVITRAVGTDAQVEVDILTTALEPDDVLLLCSDGLTNMVNDEQILQAVLEEGSDLSDKAERLVQMALSAGGDDNITVVLIQDTAGASNQGGDNG</sequence>
<dbReference type="NCBIfam" id="NF033484">
    <property type="entry name" value="Stp1_PP2C_phos"/>
    <property type="match status" value="1"/>
</dbReference>
<proteinExistence type="predicted"/>
<name>A0A917HLY9_9BACL</name>
<gene>
    <name evidence="2" type="primary">stp</name>
    <name evidence="2" type="ORF">GCM10010918_45200</name>
</gene>
<dbReference type="InterPro" id="IPR015655">
    <property type="entry name" value="PP2C"/>
</dbReference>
<dbReference type="InterPro" id="IPR001932">
    <property type="entry name" value="PPM-type_phosphatase-like_dom"/>
</dbReference>
<dbReference type="InterPro" id="IPR036457">
    <property type="entry name" value="PPM-type-like_dom_sf"/>
</dbReference>
<evidence type="ECO:0000313" key="2">
    <source>
        <dbReference type="EMBL" id="GGG82696.1"/>
    </source>
</evidence>
<keyword evidence="3" id="KW-1185">Reference proteome</keyword>
<dbReference type="SUPFAM" id="SSF81606">
    <property type="entry name" value="PP2C-like"/>
    <property type="match status" value="1"/>
</dbReference>
<evidence type="ECO:0000313" key="3">
    <source>
        <dbReference type="Proteomes" id="UP000600247"/>
    </source>
</evidence>
<dbReference type="Pfam" id="PF13672">
    <property type="entry name" value="PP2C_2"/>
    <property type="match status" value="1"/>
</dbReference>
<dbReference type="AlphaFoldDB" id="A0A917HLY9"/>
<reference evidence="2 3" key="1">
    <citation type="journal article" date="2014" name="Int. J. Syst. Evol. Microbiol.">
        <title>Complete genome sequence of Corynebacterium casei LMG S-19264T (=DSM 44701T), isolated from a smear-ripened cheese.</title>
        <authorList>
            <consortium name="US DOE Joint Genome Institute (JGI-PGF)"/>
            <person name="Walter F."/>
            <person name="Albersmeier A."/>
            <person name="Kalinowski J."/>
            <person name="Ruckert C."/>
        </authorList>
    </citation>
    <scope>NUCLEOTIDE SEQUENCE [LARGE SCALE GENOMIC DNA]</scope>
    <source>
        <strain evidence="2 3">CGMCC 1.15286</strain>
    </source>
</reference>
<protein>
    <submittedName>
        <fullName evidence="2">Protein phosphatase</fullName>
    </submittedName>
</protein>